<dbReference type="SUPFAM" id="SSF141130">
    <property type="entry name" value="Acetamidase/Formamidase-like"/>
    <property type="match status" value="1"/>
</dbReference>
<dbReference type="PANTHER" id="PTHR31891:SF1">
    <property type="entry name" value="FORMAMIDASE C869.04-RELATED"/>
    <property type="match status" value="1"/>
</dbReference>
<proteinExistence type="predicted"/>
<keyword evidence="3" id="KW-1185">Reference proteome</keyword>
<dbReference type="RefSeq" id="WP_205602759.1">
    <property type="nucleotide sequence ID" value="NZ_JBHSQL010000010.1"/>
</dbReference>
<evidence type="ECO:0000256" key="1">
    <source>
        <dbReference type="SAM" id="MobiDB-lite"/>
    </source>
</evidence>
<dbReference type="Gene3D" id="3.10.28.20">
    <property type="entry name" value="Acetamidase/Formamidase-like domains"/>
    <property type="match status" value="1"/>
</dbReference>
<evidence type="ECO:0000313" key="3">
    <source>
        <dbReference type="Proteomes" id="UP001596097"/>
    </source>
</evidence>
<sequence length="339" mass="36259">MLDGHVRHATPERRGERRSASRSAYARIVRGTHHDIAGDPHHLWTTAHEPRLAIASGDTVSFACEDAVNGRYDAVPTGGTLPVADPALPPYPLVGPLLVHDAQPGDVLEVEILKATGTKGFGWTSMVPGEGLLSDDFTEPYLYRWEIAGDHTDLHDVARVPVRPFFGVVGVCPDTVEPLPVMPPGHFGGNLDCRDLVVGSSVFLPVQVPGARLAIGDPHAAQGDGEVCVSAIEWAARGTVRVRLHRGRTIPAPQLRTAGPLRAGLEDAGWYATTGVAPSLMRAAQDAVRAMIDHLSATYGLDPRDAYVLCSVAVDLKITEVVDAPNWVVGAYLPLSIMR</sequence>
<name>A0ABW1QND9_9ACTN</name>
<feature type="region of interest" description="Disordered" evidence="1">
    <location>
        <begin position="1"/>
        <end position="22"/>
    </location>
</feature>
<organism evidence="2 3">
    <name type="scientific">Mumia xiangluensis</name>
    <dbReference type="NCBI Taxonomy" id="1678900"/>
    <lineage>
        <taxon>Bacteria</taxon>
        <taxon>Bacillati</taxon>
        <taxon>Actinomycetota</taxon>
        <taxon>Actinomycetes</taxon>
        <taxon>Propionibacteriales</taxon>
        <taxon>Nocardioidaceae</taxon>
        <taxon>Mumia</taxon>
    </lineage>
</organism>
<gene>
    <name evidence="2" type="ORF">ACFPYK_13930</name>
</gene>
<reference evidence="3" key="1">
    <citation type="journal article" date="2019" name="Int. J. Syst. Evol. Microbiol.">
        <title>The Global Catalogue of Microorganisms (GCM) 10K type strain sequencing project: providing services to taxonomists for standard genome sequencing and annotation.</title>
        <authorList>
            <consortium name="The Broad Institute Genomics Platform"/>
            <consortium name="The Broad Institute Genome Sequencing Center for Infectious Disease"/>
            <person name="Wu L."/>
            <person name="Ma J."/>
        </authorList>
    </citation>
    <scope>NUCLEOTIDE SEQUENCE [LARGE SCALE GENOMIC DNA]</scope>
    <source>
        <strain evidence="3">CGMCC 4.7198</strain>
    </source>
</reference>
<dbReference type="PANTHER" id="PTHR31891">
    <property type="entry name" value="FORMAMIDASE C869.04-RELATED"/>
    <property type="match status" value="1"/>
</dbReference>
<feature type="compositionally biased region" description="Basic and acidic residues" evidence="1">
    <location>
        <begin position="1"/>
        <end position="19"/>
    </location>
</feature>
<accession>A0ABW1QND9</accession>
<evidence type="ECO:0000313" key="2">
    <source>
        <dbReference type="EMBL" id="MFC6150493.1"/>
    </source>
</evidence>
<dbReference type="InterPro" id="IPR004304">
    <property type="entry name" value="FmdA_AmdA"/>
</dbReference>
<dbReference type="Proteomes" id="UP001596097">
    <property type="component" value="Unassembled WGS sequence"/>
</dbReference>
<dbReference type="Pfam" id="PF03069">
    <property type="entry name" value="FmdA_AmdA"/>
    <property type="match status" value="2"/>
</dbReference>
<comment type="caution">
    <text evidence="2">The sequence shown here is derived from an EMBL/GenBank/DDBJ whole genome shotgun (WGS) entry which is preliminary data.</text>
</comment>
<dbReference type="Gene3D" id="2.60.120.580">
    <property type="entry name" value="Acetamidase/Formamidase-like domains"/>
    <property type="match status" value="2"/>
</dbReference>
<protein>
    <submittedName>
        <fullName evidence="2">Acetamidase/formamidase family protein</fullName>
    </submittedName>
</protein>
<dbReference type="EMBL" id="JBHSQL010000010">
    <property type="protein sequence ID" value="MFC6150493.1"/>
    <property type="molecule type" value="Genomic_DNA"/>
</dbReference>